<dbReference type="UniPathway" id="UPA00098">
    <property type="reaction ID" value="UER00361"/>
</dbReference>
<dbReference type="GO" id="GO:0055129">
    <property type="term" value="P:L-proline biosynthetic process"/>
    <property type="evidence" value="ECO:0007669"/>
    <property type="project" value="UniProtKB-UniRule"/>
</dbReference>
<keyword evidence="5 10" id="KW-0641">Proline biosynthesis</keyword>
<dbReference type="InterPro" id="IPR008927">
    <property type="entry name" value="6-PGluconate_DH-like_C_sf"/>
</dbReference>
<dbReference type="GO" id="GO:0005737">
    <property type="term" value="C:cytoplasm"/>
    <property type="evidence" value="ECO:0007669"/>
    <property type="project" value="UniProtKB-SubCell"/>
</dbReference>
<keyword evidence="4 10" id="KW-0028">Amino-acid biosynthesis</keyword>
<feature type="domain" description="Pyrroline-5-carboxylate reductase catalytic N-terminal" evidence="14">
    <location>
        <begin position="3"/>
        <end position="98"/>
    </location>
</feature>
<dbReference type="InterPro" id="IPR000304">
    <property type="entry name" value="Pyrroline-COOH_reductase"/>
</dbReference>
<dbReference type="EMBL" id="JZRB01000010">
    <property type="protein sequence ID" value="KJV36327.1"/>
    <property type="molecule type" value="Genomic_DNA"/>
</dbReference>
<evidence type="ECO:0000256" key="1">
    <source>
        <dbReference type="ARBA" id="ARBA00005205"/>
    </source>
</evidence>
<dbReference type="Gene3D" id="3.40.50.720">
    <property type="entry name" value="NAD(P)-binding Rossmann-like Domain"/>
    <property type="match status" value="1"/>
</dbReference>
<feature type="domain" description="Pyrroline-5-carboxylate reductase dimerisation" evidence="15">
    <location>
        <begin position="162"/>
        <end position="266"/>
    </location>
</feature>
<name>A0A0F3KZE0_9GAMM</name>
<dbReference type="InterPro" id="IPR036291">
    <property type="entry name" value="NAD(P)-bd_dom_sf"/>
</dbReference>
<dbReference type="AlphaFoldDB" id="A0A0F3KZE0"/>
<dbReference type="PATRIC" id="fig|345309.4.peg.264"/>
<evidence type="ECO:0000256" key="9">
    <source>
        <dbReference type="ARBA" id="ARBA00052690"/>
    </source>
</evidence>
<dbReference type="InterPro" id="IPR029036">
    <property type="entry name" value="P5CR_dimer"/>
</dbReference>
<evidence type="ECO:0000256" key="8">
    <source>
        <dbReference type="ARBA" id="ARBA00050547"/>
    </source>
</evidence>
<comment type="subcellular location">
    <subcellularLocation>
        <location evidence="10">Cytoplasm</location>
    </subcellularLocation>
</comment>
<dbReference type="PANTHER" id="PTHR11645:SF0">
    <property type="entry name" value="PYRROLINE-5-CARBOXYLATE REDUCTASE 3"/>
    <property type="match status" value="1"/>
</dbReference>
<dbReference type="SUPFAM" id="SSF51735">
    <property type="entry name" value="NAD(P)-binding Rossmann-fold domains"/>
    <property type="match status" value="1"/>
</dbReference>
<dbReference type="Pfam" id="PF03807">
    <property type="entry name" value="F420_oxidored"/>
    <property type="match status" value="1"/>
</dbReference>
<feature type="binding site" evidence="12">
    <location>
        <begin position="7"/>
        <end position="12"/>
    </location>
    <ligand>
        <name>NADP(+)</name>
        <dbReference type="ChEBI" id="CHEBI:58349"/>
    </ligand>
</feature>
<evidence type="ECO:0000256" key="2">
    <source>
        <dbReference type="ARBA" id="ARBA00005525"/>
    </source>
</evidence>
<accession>A0A0F3KZE0</accession>
<dbReference type="SUPFAM" id="SSF48179">
    <property type="entry name" value="6-phosphogluconate dehydrogenase C-terminal domain-like"/>
    <property type="match status" value="1"/>
</dbReference>
<comment type="caution">
    <text evidence="16">The sequence shown here is derived from an EMBL/GenBank/DDBJ whole genome shotgun (WGS) entry which is preliminary data.</text>
</comment>
<feature type="binding site" evidence="12">
    <location>
        <position position="55"/>
    </location>
    <ligand>
        <name>NADPH</name>
        <dbReference type="ChEBI" id="CHEBI:57783"/>
    </ligand>
</feature>
<dbReference type="NCBIfam" id="TIGR00112">
    <property type="entry name" value="proC"/>
    <property type="match status" value="1"/>
</dbReference>
<dbReference type="PANTHER" id="PTHR11645">
    <property type="entry name" value="PYRROLINE-5-CARBOXYLATE REDUCTASE"/>
    <property type="match status" value="1"/>
</dbReference>
<evidence type="ECO:0000256" key="12">
    <source>
        <dbReference type="PIRSR" id="PIRSR000193-1"/>
    </source>
</evidence>
<evidence type="ECO:0000256" key="4">
    <source>
        <dbReference type="ARBA" id="ARBA00022605"/>
    </source>
</evidence>
<evidence type="ECO:0000313" key="17">
    <source>
        <dbReference type="Proteomes" id="UP000033651"/>
    </source>
</evidence>
<dbReference type="RefSeq" id="WP_045828575.1">
    <property type="nucleotide sequence ID" value="NZ_JZRB01000010.1"/>
</dbReference>
<evidence type="ECO:0000256" key="5">
    <source>
        <dbReference type="ARBA" id="ARBA00022650"/>
    </source>
</evidence>
<dbReference type="PROSITE" id="PS00521">
    <property type="entry name" value="P5CR"/>
    <property type="match status" value="1"/>
</dbReference>
<dbReference type="HAMAP" id="MF_01925">
    <property type="entry name" value="P5C_reductase"/>
    <property type="match status" value="1"/>
</dbReference>
<gene>
    <name evidence="10" type="primary">proC</name>
    <name evidence="16" type="ORF">VI08_05615</name>
</gene>
<comment type="similarity">
    <text evidence="2 10 13">Belongs to the pyrroline-5-carboxylate reductase family.</text>
</comment>
<evidence type="ECO:0000256" key="11">
    <source>
        <dbReference type="NCBIfam" id="TIGR00112"/>
    </source>
</evidence>
<comment type="pathway">
    <text evidence="1 10 13">Amino-acid biosynthesis; L-proline biosynthesis; L-proline from L-glutamate 5-semialdehyde: step 1/1.</text>
</comment>
<keyword evidence="17" id="KW-1185">Reference proteome</keyword>
<keyword evidence="7 10" id="KW-0560">Oxidoreductase</keyword>
<dbReference type="OrthoDB" id="9805754at2"/>
<evidence type="ECO:0000313" key="16">
    <source>
        <dbReference type="EMBL" id="KJV36327.1"/>
    </source>
</evidence>
<dbReference type="EC" id="1.5.1.2" evidence="10 11"/>
<dbReference type="FunFam" id="3.40.50.720:FF:000105">
    <property type="entry name" value="Pyrroline-5-carboxylate reductase"/>
    <property type="match status" value="1"/>
</dbReference>
<evidence type="ECO:0000256" key="3">
    <source>
        <dbReference type="ARBA" id="ARBA00022490"/>
    </source>
</evidence>
<dbReference type="GO" id="GO:0004735">
    <property type="term" value="F:pyrroline-5-carboxylate reductase activity"/>
    <property type="evidence" value="ECO:0007669"/>
    <property type="project" value="UniProtKB-UniRule"/>
</dbReference>
<proteinExistence type="inferred from homology"/>
<protein>
    <recommendedName>
        <fullName evidence="10 11">Pyrroline-5-carboxylate reductase</fullName>
        <shortName evidence="10">P5C reductase</shortName>
        <shortName evidence="10">P5CR</shortName>
        <ecNumber evidence="10 11">1.5.1.2</ecNumber>
    </recommendedName>
    <alternativeName>
        <fullName evidence="10">PCA reductase</fullName>
    </alternativeName>
</protein>
<reference evidence="16 17" key="1">
    <citation type="submission" date="2015-03" db="EMBL/GenBank/DDBJ databases">
        <title>Draft genome sequence of Luteibacter yeojuensis strain SU11.</title>
        <authorList>
            <person name="Sulaiman J."/>
            <person name="Priya K."/>
            <person name="Chan K.-G."/>
        </authorList>
    </citation>
    <scope>NUCLEOTIDE SEQUENCE [LARGE SCALE GENOMIC DNA]</scope>
    <source>
        <strain evidence="16 17">SU11</strain>
    </source>
</reference>
<comment type="catalytic activity">
    <reaction evidence="8 10">
        <text>L-proline + NAD(+) = (S)-1-pyrroline-5-carboxylate + NADH + 2 H(+)</text>
        <dbReference type="Rhea" id="RHEA:14105"/>
        <dbReference type="ChEBI" id="CHEBI:15378"/>
        <dbReference type="ChEBI" id="CHEBI:17388"/>
        <dbReference type="ChEBI" id="CHEBI:57540"/>
        <dbReference type="ChEBI" id="CHEBI:57945"/>
        <dbReference type="ChEBI" id="CHEBI:60039"/>
        <dbReference type="EC" id="1.5.1.2"/>
    </reaction>
</comment>
<evidence type="ECO:0000259" key="14">
    <source>
        <dbReference type="Pfam" id="PF03807"/>
    </source>
</evidence>
<evidence type="ECO:0000256" key="13">
    <source>
        <dbReference type="RuleBase" id="RU003903"/>
    </source>
</evidence>
<dbReference type="Proteomes" id="UP000033651">
    <property type="component" value="Unassembled WGS sequence"/>
</dbReference>
<dbReference type="Gene3D" id="1.10.3730.10">
    <property type="entry name" value="ProC C-terminal domain-like"/>
    <property type="match status" value="1"/>
</dbReference>
<keyword evidence="6 10" id="KW-0521">NADP</keyword>
<dbReference type="PIRSF" id="PIRSF000193">
    <property type="entry name" value="Pyrrol-5-carb_rd"/>
    <property type="match status" value="1"/>
</dbReference>
<dbReference type="FunFam" id="1.10.3730.10:FF:000001">
    <property type="entry name" value="Pyrroline-5-carboxylate reductase"/>
    <property type="match status" value="1"/>
</dbReference>
<dbReference type="InterPro" id="IPR028939">
    <property type="entry name" value="P5C_Rdtase_cat_N"/>
</dbReference>
<dbReference type="Pfam" id="PF14748">
    <property type="entry name" value="P5CR_dimer"/>
    <property type="match status" value="1"/>
</dbReference>
<evidence type="ECO:0000256" key="6">
    <source>
        <dbReference type="ARBA" id="ARBA00022857"/>
    </source>
</evidence>
<comment type="function">
    <text evidence="10">Catalyzes the reduction of 1-pyrroline-5-carboxylate (PCA) to L-proline.</text>
</comment>
<organism evidence="16 17">
    <name type="scientific">Luteibacter yeojuensis</name>
    <dbReference type="NCBI Taxonomy" id="345309"/>
    <lineage>
        <taxon>Bacteria</taxon>
        <taxon>Pseudomonadati</taxon>
        <taxon>Pseudomonadota</taxon>
        <taxon>Gammaproteobacteria</taxon>
        <taxon>Lysobacterales</taxon>
        <taxon>Rhodanobacteraceae</taxon>
        <taxon>Luteibacter</taxon>
    </lineage>
</organism>
<evidence type="ECO:0000256" key="10">
    <source>
        <dbReference type="HAMAP-Rule" id="MF_01925"/>
    </source>
</evidence>
<evidence type="ECO:0000256" key="7">
    <source>
        <dbReference type="ARBA" id="ARBA00023002"/>
    </source>
</evidence>
<feature type="binding site" evidence="12">
    <location>
        <begin position="68"/>
        <end position="71"/>
    </location>
    <ligand>
        <name>NADP(+)</name>
        <dbReference type="ChEBI" id="CHEBI:58349"/>
    </ligand>
</feature>
<keyword evidence="3 10" id="KW-0963">Cytoplasm</keyword>
<evidence type="ECO:0000259" key="15">
    <source>
        <dbReference type="Pfam" id="PF14748"/>
    </source>
</evidence>
<comment type="catalytic activity">
    <reaction evidence="9 10 13">
        <text>L-proline + NADP(+) = (S)-1-pyrroline-5-carboxylate + NADPH + 2 H(+)</text>
        <dbReference type="Rhea" id="RHEA:14109"/>
        <dbReference type="ChEBI" id="CHEBI:15378"/>
        <dbReference type="ChEBI" id="CHEBI:17388"/>
        <dbReference type="ChEBI" id="CHEBI:57783"/>
        <dbReference type="ChEBI" id="CHEBI:58349"/>
        <dbReference type="ChEBI" id="CHEBI:60039"/>
        <dbReference type="EC" id="1.5.1.2"/>
    </reaction>
</comment>
<sequence>MNRIAFIGGGNMAQALIAGMVRHGAQPGGIAVAEPRAEALQELARQYGVATYTDNAAAAEGASLLVLAVKPQMMAEVCRGLRTVVQQYRPVVVSIAAGIRIAQLERWLDAALPIVRCMPNTPAMFGAGATGLYANARVSAPQRAEAQHVLDAAGLTVWVPAEDQLDIVTALSGSGPAYFFLMVEALENAAFAQGLSRETARALAAQTALGAGRMLMESGDSAATLRQKVTSPNGTTQAALESFQADHFPAIVARAVDAARRRGAELSEQMESNT</sequence>
<dbReference type="InterPro" id="IPR053790">
    <property type="entry name" value="P5CR-like_CS"/>
</dbReference>